<feature type="compositionally biased region" description="Polar residues" evidence="1">
    <location>
        <begin position="59"/>
        <end position="69"/>
    </location>
</feature>
<dbReference type="EMBL" id="UZAU01000401">
    <property type="status" value="NOT_ANNOTATED_CDS"/>
    <property type="molecule type" value="Genomic_DNA"/>
</dbReference>
<dbReference type="AlphaFoldDB" id="A0A803PF29"/>
<evidence type="ECO:0000256" key="1">
    <source>
        <dbReference type="SAM" id="MobiDB-lite"/>
    </source>
</evidence>
<reference evidence="2" key="1">
    <citation type="submission" date="2018-11" db="EMBL/GenBank/DDBJ databases">
        <authorList>
            <person name="Grassa J C."/>
        </authorList>
    </citation>
    <scope>NUCLEOTIDE SEQUENCE [LARGE SCALE GENOMIC DNA]</scope>
</reference>
<proteinExistence type="predicted"/>
<dbReference type="Proteomes" id="UP000596661">
    <property type="component" value="Chromosome 4"/>
</dbReference>
<keyword evidence="3" id="KW-1185">Reference proteome</keyword>
<reference evidence="2" key="2">
    <citation type="submission" date="2021-03" db="UniProtKB">
        <authorList>
            <consortium name="EnsemblPlants"/>
        </authorList>
    </citation>
    <scope>IDENTIFICATION</scope>
</reference>
<accession>A0A803PF29</accession>
<dbReference type="Gramene" id="evm.model.04.1926">
    <property type="protein sequence ID" value="cds.evm.model.04.1926"/>
    <property type="gene ID" value="evm.TU.04.1926"/>
</dbReference>
<evidence type="ECO:0000313" key="2">
    <source>
        <dbReference type="EnsemblPlants" id="cds.evm.model.04.1926"/>
    </source>
</evidence>
<sequence>MLSHEKSLLNEMPNKPDTTMEDLLARTSNLTVLDEDGWEINPNGGSEVASFWETLFKSSSESSPSQNHYGKSLGSFGQRMGSGNQAFH</sequence>
<protein>
    <submittedName>
        <fullName evidence="2">Uncharacterized protein</fullName>
    </submittedName>
</protein>
<dbReference type="EnsemblPlants" id="evm.model.04.1926">
    <property type="protein sequence ID" value="cds.evm.model.04.1926"/>
    <property type="gene ID" value="evm.TU.04.1926"/>
</dbReference>
<evidence type="ECO:0000313" key="3">
    <source>
        <dbReference type="Proteomes" id="UP000596661"/>
    </source>
</evidence>
<name>A0A803PF29_CANSA</name>
<feature type="region of interest" description="Disordered" evidence="1">
    <location>
        <begin position="59"/>
        <end position="88"/>
    </location>
</feature>
<organism evidence="2 3">
    <name type="scientific">Cannabis sativa</name>
    <name type="common">Hemp</name>
    <name type="synonym">Marijuana</name>
    <dbReference type="NCBI Taxonomy" id="3483"/>
    <lineage>
        <taxon>Eukaryota</taxon>
        <taxon>Viridiplantae</taxon>
        <taxon>Streptophyta</taxon>
        <taxon>Embryophyta</taxon>
        <taxon>Tracheophyta</taxon>
        <taxon>Spermatophyta</taxon>
        <taxon>Magnoliopsida</taxon>
        <taxon>eudicotyledons</taxon>
        <taxon>Gunneridae</taxon>
        <taxon>Pentapetalae</taxon>
        <taxon>rosids</taxon>
        <taxon>fabids</taxon>
        <taxon>Rosales</taxon>
        <taxon>Cannabaceae</taxon>
        <taxon>Cannabis</taxon>
    </lineage>
</organism>